<dbReference type="Proteomes" id="UP000198994">
    <property type="component" value="Unassembled WGS sequence"/>
</dbReference>
<name>A0A1G7D599_9RHOB</name>
<proteinExistence type="predicted"/>
<keyword evidence="2" id="KW-1185">Reference proteome</keyword>
<dbReference type="OrthoDB" id="7858450at2"/>
<evidence type="ECO:0000313" key="1">
    <source>
        <dbReference type="EMBL" id="SDE46663.1"/>
    </source>
</evidence>
<reference evidence="2" key="1">
    <citation type="submission" date="2016-10" db="EMBL/GenBank/DDBJ databases">
        <authorList>
            <person name="Varghese N."/>
            <person name="Submissions S."/>
        </authorList>
    </citation>
    <scope>NUCLEOTIDE SEQUENCE [LARGE SCALE GENOMIC DNA]</scope>
    <source>
        <strain evidence="2">DSM 10146</strain>
    </source>
</reference>
<accession>A0A1G7D599</accession>
<dbReference type="STRING" id="282683.SAMN04488105_10413"/>
<gene>
    <name evidence="1" type="ORF">SAMN04488105_10413</name>
</gene>
<dbReference type="AlphaFoldDB" id="A0A1G7D599"/>
<protein>
    <submittedName>
        <fullName evidence="1">Uncharacterized protein</fullName>
    </submittedName>
</protein>
<dbReference type="RefSeq" id="WP_089956902.1">
    <property type="nucleotide sequence ID" value="NZ_FNAV01000004.1"/>
</dbReference>
<evidence type="ECO:0000313" key="2">
    <source>
        <dbReference type="Proteomes" id="UP000198994"/>
    </source>
</evidence>
<sequence length="140" mass="15820">MTVLSWPSELPRPLRDRYQAQATDPRLKRAQDAPIPGYRKQYSQVAQGVHLSLVLSRAQKAVFDSFYRDACGFGTTPFRMPDPVTDGWPLLHETGVPLLYEDGTPILMSAQWLCVFGDEPPSETLRGMTFTKSFSVWVMP</sequence>
<organism evidence="1 2">
    <name type="scientific">Salipiger thiooxidans</name>
    <dbReference type="NCBI Taxonomy" id="282683"/>
    <lineage>
        <taxon>Bacteria</taxon>
        <taxon>Pseudomonadati</taxon>
        <taxon>Pseudomonadota</taxon>
        <taxon>Alphaproteobacteria</taxon>
        <taxon>Rhodobacterales</taxon>
        <taxon>Roseobacteraceae</taxon>
        <taxon>Salipiger</taxon>
    </lineage>
</organism>
<dbReference type="EMBL" id="FNAV01000004">
    <property type="protein sequence ID" value="SDE46663.1"/>
    <property type="molecule type" value="Genomic_DNA"/>
</dbReference>